<evidence type="ECO:0000256" key="8">
    <source>
        <dbReference type="SAM" id="MobiDB-lite"/>
    </source>
</evidence>
<dbReference type="GO" id="GO:0005634">
    <property type="term" value="C:nucleus"/>
    <property type="evidence" value="ECO:0007669"/>
    <property type="project" value="UniProtKB-SubCell"/>
</dbReference>
<feature type="coiled-coil region" evidence="7">
    <location>
        <begin position="46"/>
        <end position="129"/>
    </location>
</feature>
<feature type="compositionally biased region" description="Polar residues" evidence="8">
    <location>
        <begin position="1"/>
        <end position="18"/>
    </location>
</feature>
<feature type="region of interest" description="Disordered" evidence="8">
    <location>
        <begin position="1"/>
        <end position="43"/>
    </location>
</feature>
<dbReference type="PANTHER" id="PTHR46408:SF10">
    <property type="entry name" value="BASIC LEUCINE ZIPPER 63"/>
    <property type="match status" value="1"/>
</dbReference>
<comment type="caution">
    <text evidence="10">The sequence shown here is derived from an EMBL/GenBank/DDBJ whole genome shotgun (WGS) entry which is preliminary data.</text>
</comment>
<evidence type="ECO:0000256" key="2">
    <source>
        <dbReference type="ARBA" id="ARBA00007163"/>
    </source>
</evidence>
<dbReference type="Proteomes" id="UP001054252">
    <property type="component" value="Unassembled WGS sequence"/>
</dbReference>
<comment type="similarity">
    <text evidence="2">Belongs to the bZIP family.</text>
</comment>
<keyword evidence="4" id="KW-0238">DNA-binding</keyword>
<evidence type="ECO:0000256" key="4">
    <source>
        <dbReference type="ARBA" id="ARBA00023125"/>
    </source>
</evidence>
<evidence type="ECO:0000256" key="5">
    <source>
        <dbReference type="ARBA" id="ARBA00023163"/>
    </source>
</evidence>
<name>A0AAV5L6R5_9ROSI</name>
<feature type="region of interest" description="Disordered" evidence="8">
    <location>
        <begin position="270"/>
        <end position="293"/>
    </location>
</feature>
<dbReference type="EMBL" id="BPVZ01000097">
    <property type="protein sequence ID" value="GKV32837.1"/>
    <property type="molecule type" value="Genomic_DNA"/>
</dbReference>
<evidence type="ECO:0000259" key="9">
    <source>
        <dbReference type="Pfam" id="PF12498"/>
    </source>
</evidence>
<reference evidence="10 11" key="1">
    <citation type="journal article" date="2021" name="Commun. Biol.">
        <title>The genome of Shorea leprosula (Dipterocarpaceae) highlights the ecological relevance of drought in aseasonal tropical rainforests.</title>
        <authorList>
            <person name="Ng K.K.S."/>
            <person name="Kobayashi M.J."/>
            <person name="Fawcett J.A."/>
            <person name="Hatakeyama M."/>
            <person name="Paape T."/>
            <person name="Ng C.H."/>
            <person name="Ang C.C."/>
            <person name="Tnah L.H."/>
            <person name="Lee C.T."/>
            <person name="Nishiyama T."/>
            <person name="Sese J."/>
            <person name="O'Brien M.J."/>
            <person name="Copetti D."/>
            <person name="Mohd Noor M.I."/>
            <person name="Ong R.C."/>
            <person name="Putra M."/>
            <person name="Sireger I.Z."/>
            <person name="Indrioko S."/>
            <person name="Kosugi Y."/>
            <person name="Izuno A."/>
            <person name="Isagi Y."/>
            <person name="Lee S.L."/>
            <person name="Shimizu K.K."/>
        </authorList>
    </citation>
    <scope>NUCLEOTIDE SEQUENCE [LARGE SCALE GENOMIC DNA]</scope>
    <source>
        <strain evidence="10">214</strain>
    </source>
</reference>
<dbReference type="GO" id="GO:0003677">
    <property type="term" value="F:DNA binding"/>
    <property type="evidence" value="ECO:0007669"/>
    <property type="project" value="UniProtKB-KW"/>
</dbReference>
<keyword evidence="7" id="KW-0175">Coiled coil</keyword>
<dbReference type="Pfam" id="PF12498">
    <property type="entry name" value="bZIP_C"/>
    <property type="match status" value="3"/>
</dbReference>
<keyword evidence="6" id="KW-0539">Nucleus</keyword>
<feature type="region of interest" description="Disordered" evidence="8">
    <location>
        <begin position="232"/>
        <end position="251"/>
    </location>
</feature>
<keyword evidence="3" id="KW-0805">Transcription regulation</keyword>
<evidence type="ECO:0000256" key="3">
    <source>
        <dbReference type="ARBA" id="ARBA00023015"/>
    </source>
</evidence>
<evidence type="ECO:0000256" key="6">
    <source>
        <dbReference type="ARBA" id="ARBA00023242"/>
    </source>
</evidence>
<gene>
    <name evidence="10" type="ORF">SLEP1_g41406</name>
</gene>
<comment type="subcellular location">
    <subcellularLocation>
        <location evidence="1">Nucleus</location>
    </subcellularLocation>
</comment>
<dbReference type="AlphaFoldDB" id="A0AAV5L6R5"/>
<proteinExistence type="inferred from homology"/>
<dbReference type="PANTHER" id="PTHR46408">
    <property type="entry name" value="BASIC LEUCINE ZIPPER 63"/>
    <property type="match status" value="1"/>
</dbReference>
<feature type="region of interest" description="Disordered" evidence="8">
    <location>
        <begin position="511"/>
        <end position="533"/>
    </location>
</feature>
<feature type="domain" description="Basic leucine-zipper C-terminal" evidence="9">
    <location>
        <begin position="331"/>
        <end position="375"/>
    </location>
</feature>
<feature type="domain" description="Basic leucine-zipper C-terminal" evidence="9">
    <location>
        <begin position="464"/>
        <end position="527"/>
    </location>
</feature>
<keyword evidence="5" id="KW-0804">Transcription</keyword>
<accession>A0AAV5L6R5</accession>
<evidence type="ECO:0000256" key="7">
    <source>
        <dbReference type="SAM" id="Coils"/>
    </source>
</evidence>
<feature type="domain" description="Basic leucine-zipper C-terminal" evidence="9">
    <location>
        <begin position="387"/>
        <end position="452"/>
    </location>
</feature>
<sequence length="533" mass="60475">MRQQHSLQRQPADTSSADSHSRRIIPQNTAADHRLDKKRRNDRAYRKRLKERQKQTMSTLETLEAEIELLKSENESLKQENVLVKLSFETRSKELDELRDTFQDLNQKFIKKLERNKKLKIRLKTLEAENGRSLRAEIIESLKERNGMSETQSNVLEQLRRKVEILGKEVASMKTCGNRQNLDGSSTIFIGGFGQYGETEGVIQSSHAMMLPSSPAFPTGASSPVIEELSPQSYQSAGEKDGDTILGKKKSDNLLRRTTSGWSLRELPEYDEDEEEHAQRRMPSKKESVRYCKKRKQAYSDPETQVGSLSLPIGFAVFSAPPSPFLDLTLVEMPEVSKLGMQFFDRRPSDASADAAVPERENRKHVYQPPANNPIFSHDLMTIDNSQVKMVEETIMRIPELNVELHITPKESKVEILSFDRRPSDTSADAAVPVQENPKQQVYQPAANNPISSHDLMRVDNFQVKMAEETIIKIPRLNLTLRIMPKESTVEILSFDRPPDTSADVAVPVQENSEQEVYQPAANNPISSHGLRN</sequence>
<evidence type="ECO:0000256" key="1">
    <source>
        <dbReference type="ARBA" id="ARBA00004123"/>
    </source>
</evidence>
<evidence type="ECO:0000313" key="11">
    <source>
        <dbReference type="Proteomes" id="UP001054252"/>
    </source>
</evidence>
<dbReference type="InterPro" id="IPR020983">
    <property type="entry name" value="Basic_leucine-zipper_C"/>
</dbReference>
<evidence type="ECO:0000313" key="10">
    <source>
        <dbReference type="EMBL" id="GKV32837.1"/>
    </source>
</evidence>
<keyword evidence="11" id="KW-1185">Reference proteome</keyword>
<organism evidence="10 11">
    <name type="scientific">Rubroshorea leprosula</name>
    <dbReference type="NCBI Taxonomy" id="152421"/>
    <lineage>
        <taxon>Eukaryota</taxon>
        <taxon>Viridiplantae</taxon>
        <taxon>Streptophyta</taxon>
        <taxon>Embryophyta</taxon>
        <taxon>Tracheophyta</taxon>
        <taxon>Spermatophyta</taxon>
        <taxon>Magnoliopsida</taxon>
        <taxon>eudicotyledons</taxon>
        <taxon>Gunneridae</taxon>
        <taxon>Pentapetalae</taxon>
        <taxon>rosids</taxon>
        <taxon>malvids</taxon>
        <taxon>Malvales</taxon>
        <taxon>Dipterocarpaceae</taxon>
        <taxon>Rubroshorea</taxon>
    </lineage>
</organism>
<feature type="compositionally biased region" description="Polar residues" evidence="8">
    <location>
        <begin position="511"/>
        <end position="527"/>
    </location>
</feature>
<protein>
    <recommendedName>
        <fullName evidence="9">Basic leucine-zipper C-terminal domain-containing protein</fullName>
    </recommendedName>
</protein>